<gene>
    <name evidence="12" type="ORF">A4R43_20335</name>
</gene>
<sequence length="312" mass="34147">MVTGLYPEIEPYRHGMLDVGDGNSLYWEECGNPDGKPAVVFHGGPGSGCTPGARRLFDPQRYRVVLFDQRNCGRSTPHASEPDVDLSANTTDHLIADIELLRTTLGIERWLVSGASWGSVLALAYAERHPDRVSEMLHSGVATGRPRETDLITRNLGAMFPAAYARFRELVPEGEIAAGYHRLLFDDDPEVRARAARAWCDWETAIIPTAPEPSPRYESPEFRLAFARIVTHYFSNGSWLEDGQLLRDAGKLAGIPGVIVQGVLDLSNLVGTPWELAHAWPGAELVLVDETGHNNSPGLDAARVAALDRFAG</sequence>
<evidence type="ECO:0000256" key="6">
    <source>
        <dbReference type="ARBA" id="ARBA00022670"/>
    </source>
</evidence>
<evidence type="ECO:0000256" key="9">
    <source>
        <dbReference type="PIRSR" id="PIRSR006431-1"/>
    </source>
</evidence>
<dbReference type="PRINTS" id="PR00793">
    <property type="entry name" value="PROAMNOPTASE"/>
</dbReference>
<organism evidence="12 13">
    <name type="scientific">Amycolatopsis albispora</name>
    <dbReference type="NCBI Taxonomy" id="1804986"/>
    <lineage>
        <taxon>Bacteria</taxon>
        <taxon>Bacillati</taxon>
        <taxon>Actinomycetota</taxon>
        <taxon>Actinomycetes</taxon>
        <taxon>Pseudonocardiales</taxon>
        <taxon>Pseudonocardiaceae</taxon>
        <taxon>Amycolatopsis</taxon>
    </lineage>
</organism>
<dbReference type="Pfam" id="PF00561">
    <property type="entry name" value="Abhydrolase_1"/>
    <property type="match status" value="1"/>
</dbReference>
<evidence type="ECO:0000256" key="7">
    <source>
        <dbReference type="ARBA" id="ARBA00022801"/>
    </source>
</evidence>
<dbReference type="SUPFAM" id="SSF53474">
    <property type="entry name" value="alpha/beta-Hydrolases"/>
    <property type="match status" value="1"/>
</dbReference>
<dbReference type="GO" id="GO:0004177">
    <property type="term" value="F:aminopeptidase activity"/>
    <property type="evidence" value="ECO:0007669"/>
    <property type="project" value="UniProtKB-UniRule"/>
</dbReference>
<comment type="subcellular location">
    <subcellularLocation>
        <location evidence="2 8">Cytoplasm</location>
    </subcellularLocation>
</comment>
<dbReference type="Gene3D" id="3.40.50.1820">
    <property type="entry name" value="alpha/beta hydrolase"/>
    <property type="match status" value="1"/>
</dbReference>
<dbReference type="OrthoDB" id="9796770at2"/>
<comment type="catalytic activity">
    <reaction evidence="1 8 10">
        <text>Release of N-terminal proline from a peptide.</text>
        <dbReference type="EC" id="3.4.11.5"/>
    </reaction>
</comment>
<dbReference type="InterPro" id="IPR005944">
    <property type="entry name" value="Pro_iminopeptidase"/>
</dbReference>
<evidence type="ECO:0000256" key="1">
    <source>
        <dbReference type="ARBA" id="ARBA00001585"/>
    </source>
</evidence>
<evidence type="ECO:0000256" key="8">
    <source>
        <dbReference type="PIRNR" id="PIRNR006431"/>
    </source>
</evidence>
<reference evidence="12 13" key="1">
    <citation type="submission" date="2016-04" db="EMBL/GenBank/DDBJ databases">
        <title>Complete genome sequence and analysis of deep-sea sediment isolate, Amycolatopsis sp. WP1.</title>
        <authorList>
            <person name="Wang H."/>
            <person name="Chen S."/>
            <person name="Wu Q."/>
        </authorList>
    </citation>
    <scope>NUCLEOTIDE SEQUENCE [LARGE SCALE GENOMIC DNA]</scope>
    <source>
        <strain evidence="12 13">WP1</strain>
    </source>
</reference>
<dbReference type="NCBIfam" id="TIGR01249">
    <property type="entry name" value="pro_imino_pep_1"/>
    <property type="match status" value="1"/>
</dbReference>
<dbReference type="InterPro" id="IPR000073">
    <property type="entry name" value="AB_hydrolase_1"/>
</dbReference>
<dbReference type="RefSeq" id="WP_113693817.1">
    <property type="nucleotide sequence ID" value="NZ_CP015163.1"/>
</dbReference>
<evidence type="ECO:0000256" key="3">
    <source>
        <dbReference type="ARBA" id="ARBA00010088"/>
    </source>
</evidence>
<evidence type="ECO:0000313" key="13">
    <source>
        <dbReference type="Proteomes" id="UP000250434"/>
    </source>
</evidence>
<keyword evidence="7 8" id="KW-0378">Hydrolase</keyword>
<evidence type="ECO:0000313" key="12">
    <source>
        <dbReference type="EMBL" id="AXB44562.1"/>
    </source>
</evidence>
<dbReference type="PANTHER" id="PTHR43722:SF1">
    <property type="entry name" value="PROLINE IMINOPEPTIDASE"/>
    <property type="match status" value="1"/>
</dbReference>
<name>A0A344L938_9PSEU</name>
<keyword evidence="6 8" id="KW-0645">Protease</keyword>
<protein>
    <recommendedName>
        <fullName evidence="8 10">Proline iminopeptidase</fullName>
        <shortName evidence="8">PIP</shortName>
        <ecNumber evidence="8 10">3.4.11.5</ecNumber>
    </recommendedName>
    <alternativeName>
        <fullName evidence="8">Prolyl aminopeptidase</fullName>
    </alternativeName>
</protein>
<dbReference type="GO" id="GO:0006508">
    <property type="term" value="P:proteolysis"/>
    <property type="evidence" value="ECO:0007669"/>
    <property type="project" value="UniProtKB-KW"/>
</dbReference>
<accession>A0A344L938</accession>
<proteinExistence type="inferred from homology"/>
<evidence type="ECO:0000256" key="2">
    <source>
        <dbReference type="ARBA" id="ARBA00004496"/>
    </source>
</evidence>
<feature type="domain" description="AB hydrolase-1" evidence="11">
    <location>
        <begin position="39"/>
        <end position="295"/>
    </location>
</feature>
<dbReference type="GO" id="GO:0005737">
    <property type="term" value="C:cytoplasm"/>
    <property type="evidence" value="ECO:0007669"/>
    <property type="project" value="UniProtKB-SubCell"/>
</dbReference>
<evidence type="ECO:0000256" key="4">
    <source>
        <dbReference type="ARBA" id="ARBA00022438"/>
    </source>
</evidence>
<dbReference type="EMBL" id="CP015163">
    <property type="protein sequence ID" value="AXB44562.1"/>
    <property type="molecule type" value="Genomic_DNA"/>
</dbReference>
<dbReference type="KEGG" id="aab:A4R43_20335"/>
<keyword evidence="5 8" id="KW-0963">Cytoplasm</keyword>
<feature type="active site" evidence="9">
    <location>
        <position position="265"/>
    </location>
</feature>
<feature type="active site" description="Nucleophile" evidence="9">
    <location>
        <position position="116"/>
    </location>
</feature>
<comment type="similarity">
    <text evidence="3 8 10">Belongs to the peptidase S33 family.</text>
</comment>
<dbReference type="InterPro" id="IPR029058">
    <property type="entry name" value="AB_hydrolase_fold"/>
</dbReference>
<dbReference type="Proteomes" id="UP000250434">
    <property type="component" value="Chromosome"/>
</dbReference>
<evidence type="ECO:0000256" key="10">
    <source>
        <dbReference type="RuleBase" id="RU003421"/>
    </source>
</evidence>
<evidence type="ECO:0000256" key="5">
    <source>
        <dbReference type="ARBA" id="ARBA00022490"/>
    </source>
</evidence>
<evidence type="ECO:0000259" key="11">
    <source>
        <dbReference type="Pfam" id="PF00561"/>
    </source>
</evidence>
<feature type="active site" description="Proton donor" evidence="9">
    <location>
        <position position="293"/>
    </location>
</feature>
<dbReference type="InterPro" id="IPR002410">
    <property type="entry name" value="Peptidase_S33"/>
</dbReference>
<dbReference type="PIRSF" id="PIRSF006431">
    <property type="entry name" value="Pept_S33"/>
    <property type="match status" value="1"/>
</dbReference>
<dbReference type="EC" id="3.4.11.5" evidence="8 10"/>
<dbReference type="AlphaFoldDB" id="A0A344L938"/>
<keyword evidence="4 8" id="KW-0031">Aminopeptidase</keyword>
<keyword evidence="13" id="KW-1185">Reference proteome</keyword>
<dbReference type="PANTHER" id="PTHR43722">
    <property type="entry name" value="PROLINE IMINOPEPTIDASE"/>
    <property type="match status" value="1"/>
</dbReference>